<accession>A0AA41X3L8</accession>
<dbReference type="AlphaFoldDB" id="A0AA41X3L8"/>
<dbReference type="Pfam" id="PF07277">
    <property type="entry name" value="SapC"/>
    <property type="match status" value="1"/>
</dbReference>
<organism evidence="1 2">
    <name type="scientific">Opacimonas viscosa</name>
    <dbReference type="NCBI Taxonomy" id="2961944"/>
    <lineage>
        <taxon>Bacteria</taxon>
        <taxon>Pseudomonadati</taxon>
        <taxon>Pseudomonadota</taxon>
        <taxon>Gammaproteobacteria</taxon>
        <taxon>Alteromonadales</taxon>
        <taxon>Alteromonadaceae</taxon>
        <taxon>Opacimonas</taxon>
    </lineage>
</organism>
<sequence>MAINYVPLDKAVHKDLKLSTKPDYSFTESTHIAAASIREYPQLATAMPIVFIKDESTGNHHSVAMLGVEQQKNLYMNDGKWQAPQVPMNIQRYPFDIRPDGDKLGLYIDENSDLLGSEGTSLFTEDGEASELLQNRLQFMDLLANSERLTAEFIKKVVELELLTEIEIRYVTVNNERRTITGMLSIDEPKLLDLADEEVVALHKKGFLGALYAIMMSLGQLNRLVELSNNTESPIRSLQIVNLAQEAAAKAKAETEAAQ</sequence>
<dbReference type="EMBL" id="JANATA010000003">
    <property type="protein sequence ID" value="MCP3427964.1"/>
    <property type="molecule type" value="Genomic_DNA"/>
</dbReference>
<dbReference type="InterPro" id="IPR010836">
    <property type="entry name" value="SapC"/>
</dbReference>
<evidence type="ECO:0000313" key="1">
    <source>
        <dbReference type="EMBL" id="MCP3427964.1"/>
    </source>
</evidence>
<gene>
    <name evidence="1" type="ORF">NLF92_03270</name>
</gene>
<protein>
    <submittedName>
        <fullName evidence="1">SapC family protein</fullName>
    </submittedName>
</protein>
<proteinExistence type="predicted"/>
<dbReference type="Proteomes" id="UP001165413">
    <property type="component" value="Unassembled WGS sequence"/>
</dbReference>
<keyword evidence="2" id="KW-1185">Reference proteome</keyword>
<dbReference type="RefSeq" id="WP_254098839.1">
    <property type="nucleotide sequence ID" value="NZ_JANATA010000003.1"/>
</dbReference>
<evidence type="ECO:0000313" key="2">
    <source>
        <dbReference type="Proteomes" id="UP001165413"/>
    </source>
</evidence>
<name>A0AA41X3L8_9ALTE</name>
<comment type="caution">
    <text evidence="1">The sequence shown here is derived from an EMBL/GenBank/DDBJ whole genome shotgun (WGS) entry which is preliminary data.</text>
</comment>
<reference evidence="1" key="1">
    <citation type="submission" date="2022-07" db="EMBL/GenBank/DDBJ databases">
        <title>Characterization of the Novel Bacterium Alteromonas immobilis LMIT006 and Alteromonas gregis LMIT007.</title>
        <authorList>
            <person name="Lin X."/>
        </authorList>
    </citation>
    <scope>NUCLEOTIDE SEQUENCE</scope>
    <source>
        <strain evidence="1">LMIT007</strain>
    </source>
</reference>